<dbReference type="Proteomes" id="UP000694722">
    <property type="component" value="Unplaced"/>
</dbReference>
<feature type="compositionally biased region" description="Low complexity" evidence="1">
    <location>
        <begin position="293"/>
        <end position="306"/>
    </location>
</feature>
<dbReference type="Ensembl" id="ENSSSCT00040049483.1">
    <property type="protein sequence ID" value="ENSSSCP00040020558.1"/>
    <property type="gene ID" value="ENSSSCG00040036953.1"/>
</dbReference>
<dbReference type="AlphaFoldDB" id="A0A8D1EFN7"/>
<organism evidence="2 3">
    <name type="scientific">Sus scrofa</name>
    <name type="common">Pig</name>
    <dbReference type="NCBI Taxonomy" id="9823"/>
    <lineage>
        <taxon>Eukaryota</taxon>
        <taxon>Metazoa</taxon>
        <taxon>Chordata</taxon>
        <taxon>Craniata</taxon>
        <taxon>Vertebrata</taxon>
        <taxon>Euteleostomi</taxon>
        <taxon>Mammalia</taxon>
        <taxon>Eutheria</taxon>
        <taxon>Laurasiatheria</taxon>
        <taxon>Artiodactyla</taxon>
        <taxon>Suina</taxon>
        <taxon>Suidae</taxon>
        <taxon>Sus</taxon>
    </lineage>
</organism>
<proteinExistence type="predicted"/>
<sequence length="447" mass="46673">MGTKRCGGAALGWLCPQHLGLLHPATAPFWPWKPVLKGSSGKAPPLALRAVEPGGHGDHALPHPSFPPHQAATGPRSFCVPRIILTECAPNPPSPPESRLEEPGPRTAPTPRPRTLPGRRRGWDCPRTLPGVVATASQPRNSLMPEQEGAALQRLEATGCSPEKGGAGVPCALGLAPARTQEPPTAETPPEEMLKDSGHDAQPCRGEHLGQCNAGLGHTGHGATTQRMDSLEETLRELEATLNQMGTDPATGPAGSPPPLAPGPQVAASSSIFSSCLQAPVSSELEGVGGCRSTTPTSSSPWPSLSTRHHPRSLASGLGCRQSPREAGKLAYPGLGLTSPGGDRASPLCSVSVNQQIKFSPPFPSPTLPSPLLSALCLCCFSACASGCPEPFWAGLVPVGGFRGLDHPSLGKLWPILHSEEDVAWDRQSYFVCHYKDLSELSCEATG</sequence>
<evidence type="ECO:0000313" key="2">
    <source>
        <dbReference type="Ensembl" id="ENSSSCP00040020558.1"/>
    </source>
</evidence>
<feature type="region of interest" description="Disordered" evidence="1">
    <location>
        <begin position="89"/>
        <end position="142"/>
    </location>
</feature>
<feature type="region of interest" description="Disordered" evidence="1">
    <location>
        <begin position="44"/>
        <end position="73"/>
    </location>
</feature>
<feature type="region of interest" description="Disordered" evidence="1">
    <location>
        <begin position="287"/>
        <end position="322"/>
    </location>
</feature>
<evidence type="ECO:0000313" key="3">
    <source>
        <dbReference type="Proteomes" id="UP000694722"/>
    </source>
</evidence>
<evidence type="ECO:0000256" key="1">
    <source>
        <dbReference type="SAM" id="MobiDB-lite"/>
    </source>
</evidence>
<accession>A0A8D1EFN7</accession>
<protein>
    <submittedName>
        <fullName evidence="2">Uncharacterized protein</fullName>
    </submittedName>
</protein>
<feature type="region of interest" description="Disordered" evidence="1">
    <location>
        <begin position="245"/>
        <end position="267"/>
    </location>
</feature>
<feature type="region of interest" description="Disordered" evidence="1">
    <location>
        <begin position="179"/>
        <end position="228"/>
    </location>
</feature>
<reference evidence="2" key="1">
    <citation type="submission" date="2025-08" db="UniProtKB">
        <authorList>
            <consortium name="Ensembl"/>
        </authorList>
    </citation>
    <scope>IDENTIFICATION</scope>
</reference>
<name>A0A8D1EFN7_PIG</name>